<evidence type="ECO:0000313" key="1">
    <source>
        <dbReference type="EMBL" id="KAL1507880.1"/>
    </source>
</evidence>
<organism evidence="1 2">
    <name type="scientific">Prymnesium parvum</name>
    <name type="common">Toxic golden alga</name>
    <dbReference type="NCBI Taxonomy" id="97485"/>
    <lineage>
        <taxon>Eukaryota</taxon>
        <taxon>Haptista</taxon>
        <taxon>Haptophyta</taxon>
        <taxon>Prymnesiophyceae</taxon>
        <taxon>Prymnesiales</taxon>
        <taxon>Prymnesiaceae</taxon>
        <taxon>Prymnesium</taxon>
    </lineage>
</organism>
<evidence type="ECO:0000313" key="2">
    <source>
        <dbReference type="Proteomes" id="UP001515480"/>
    </source>
</evidence>
<accession>A0AB34IVC6</accession>
<comment type="caution">
    <text evidence="1">The sequence shown here is derived from an EMBL/GenBank/DDBJ whole genome shotgun (WGS) entry which is preliminary data.</text>
</comment>
<dbReference type="EMBL" id="JBGBPQ010000017">
    <property type="protein sequence ID" value="KAL1507880.1"/>
    <property type="molecule type" value="Genomic_DNA"/>
</dbReference>
<dbReference type="Proteomes" id="UP001515480">
    <property type="component" value="Unassembled WGS sequence"/>
</dbReference>
<dbReference type="AlphaFoldDB" id="A0AB34IVC6"/>
<reference evidence="1 2" key="1">
    <citation type="journal article" date="2024" name="Science">
        <title>Giant polyketide synthase enzymes in the biosynthesis of giant marine polyether toxins.</title>
        <authorList>
            <person name="Fallon T.R."/>
            <person name="Shende V.V."/>
            <person name="Wierzbicki I.H."/>
            <person name="Pendleton A.L."/>
            <person name="Watervoot N.F."/>
            <person name="Auber R.P."/>
            <person name="Gonzalez D.J."/>
            <person name="Wisecaver J.H."/>
            <person name="Moore B.S."/>
        </authorList>
    </citation>
    <scope>NUCLEOTIDE SEQUENCE [LARGE SCALE GENOMIC DNA]</scope>
    <source>
        <strain evidence="1 2">12B1</strain>
    </source>
</reference>
<name>A0AB34IVC6_PRYPA</name>
<protein>
    <submittedName>
        <fullName evidence="1">Uncharacterized protein</fullName>
    </submittedName>
</protein>
<gene>
    <name evidence="1" type="ORF">AB1Y20_007487</name>
</gene>
<keyword evidence="2" id="KW-1185">Reference proteome</keyword>
<sequence length="302" mass="32852">MHCLSIASGVAIARLLDNPTAAIVKQATMLVDRARVGLVMGPSELTAAMMFAQPLVKAWPQQWVLAYLIGVDLGMKYLHDGFFISDIISFVTDGFSLHQLKRGERQAFGMVEFGNFHKRFFSFRNALASLAVEFPEDVPQSVHVPLNLVVGEEASSLHVLVVRRAETMCDWCADVQAANSDAIVSTSSSLVDAVRLMHQYYSAGTRVSLICVDSSLLAQNMHATDEPASAEIFARSHRFCQQLEPTDGLSLFACKPFVVAISTAVEEAAFSFSTEGGSACDCVLPAHLTSMLLPTIMDICEL</sequence>
<proteinExistence type="predicted"/>